<sequence length="134" mass="15454">MPNPGDWRTVETNLISIRLIRDKTKKDHCMKVIVFIFRSMTNISARAISDQYHKKPILYNDGHFSIEARNPDVARTKSLRHDEWRVGCNILKQQNRPLDDLVFPKGARVEGPSAKCNTPSCRTIPKGWHVRICS</sequence>
<proteinExistence type="predicted"/>
<dbReference type="OrthoDB" id="10577222at2759"/>
<gene>
    <name evidence="1" type="ORF">NPIL_77231</name>
</gene>
<evidence type="ECO:0000313" key="1">
    <source>
        <dbReference type="EMBL" id="GFU16413.1"/>
    </source>
</evidence>
<organism evidence="1 2">
    <name type="scientific">Nephila pilipes</name>
    <name type="common">Giant wood spider</name>
    <name type="synonym">Nephila maculata</name>
    <dbReference type="NCBI Taxonomy" id="299642"/>
    <lineage>
        <taxon>Eukaryota</taxon>
        <taxon>Metazoa</taxon>
        <taxon>Ecdysozoa</taxon>
        <taxon>Arthropoda</taxon>
        <taxon>Chelicerata</taxon>
        <taxon>Arachnida</taxon>
        <taxon>Araneae</taxon>
        <taxon>Araneomorphae</taxon>
        <taxon>Entelegynae</taxon>
        <taxon>Araneoidea</taxon>
        <taxon>Nephilidae</taxon>
        <taxon>Nephila</taxon>
    </lineage>
</organism>
<name>A0A8X6UGX5_NEPPI</name>
<dbReference type="AlphaFoldDB" id="A0A8X6UGX5"/>
<keyword evidence="2" id="KW-1185">Reference proteome</keyword>
<dbReference type="Proteomes" id="UP000887013">
    <property type="component" value="Unassembled WGS sequence"/>
</dbReference>
<comment type="caution">
    <text evidence="1">The sequence shown here is derived from an EMBL/GenBank/DDBJ whole genome shotgun (WGS) entry which is preliminary data.</text>
</comment>
<evidence type="ECO:0000313" key="2">
    <source>
        <dbReference type="Proteomes" id="UP000887013"/>
    </source>
</evidence>
<dbReference type="EMBL" id="BMAW01030442">
    <property type="protein sequence ID" value="GFU16413.1"/>
    <property type="molecule type" value="Genomic_DNA"/>
</dbReference>
<protein>
    <submittedName>
        <fullName evidence="1">Uncharacterized protein</fullName>
    </submittedName>
</protein>
<accession>A0A8X6UGX5</accession>
<reference evidence="1" key="1">
    <citation type="submission" date="2020-08" db="EMBL/GenBank/DDBJ databases">
        <title>Multicomponent nature underlies the extraordinary mechanical properties of spider dragline silk.</title>
        <authorList>
            <person name="Kono N."/>
            <person name="Nakamura H."/>
            <person name="Mori M."/>
            <person name="Yoshida Y."/>
            <person name="Ohtoshi R."/>
            <person name="Malay A.D."/>
            <person name="Moran D.A.P."/>
            <person name="Tomita M."/>
            <person name="Numata K."/>
            <person name="Arakawa K."/>
        </authorList>
    </citation>
    <scope>NUCLEOTIDE SEQUENCE</scope>
</reference>